<comment type="caution">
    <text evidence="2">The sequence shown here is derived from an EMBL/GenBank/DDBJ whole genome shotgun (WGS) entry which is preliminary data.</text>
</comment>
<feature type="region of interest" description="Disordered" evidence="1">
    <location>
        <begin position="178"/>
        <end position="230"/>
    </location>
</feature>
<name>A0AAD6T934_9AGAR</name>
<dbReference type="AlphaFoldDB" id="A0AAD6T934"/>
<reference evidence="2" key="1">
    <citation type="submission" date="2023-03" db="EMBL/GenBank/DDBJ databases">
        <title>Massive genome expansion in bonnet fungi (Mycena s.s.) driven by repeated elements and novel gene families across ecological guilds.</title>
        <authorList>
            <consortium name="Lawrence Berkeley National Laboratory"/>
            <person name="Harder C.B."/>
            <person name="Miyauchi S."/>
            <person name="Viragh M."/>
            <person name="Kuo A."/>
            <person name="Thoen E."/>
            <person name="Andreopoulos B."/>
            <person name="Lu D."/>
            <person name="Skrede I."/>
            <person name="Drula E."/>
            <person name="Henrissat B."/>
            <person name="Morin E."/>
            <person name="Kohler A."/>
            <person name="Barry K."/>
            <person name="LaButti K."/>
            <person name="Morin E."/>
            <person name="Salamov A."/>
            <person name="Lipzen A."/>
            <person name="Mereny Z."/>
            <person name="Hegedus B."/>
            <person name="Baldrian P."/>
            <person name="Stursova M."/>
            <person name="Weitz H."/>
            <person name="Taylor A."/>
            <person name="Grigoriev I.V."/>
            <person name="Nagy L.G."/>
            <person name="Martin F."/>
            <person name="Kauserud H."/>
        </authorList>
    </citation>
    <scope>NUCLEOTIDE SEQUENCE</scope>
    <source>
        <strain evidence="2">CBHHK200</strain>
    </source>
</reference>
<evidence type="ECO:0000313" key="2">
    <source>
        <dbReference type="EMBL" id="KAJ7041282.1"/>
    </source>
</evidence>
<sequence>MAKRKKRARARIPKDQRQNLRLWAEGAREQVLKPHLDKYAFERDLGWVKERAYLQKVCNEYHARIDWRLEDHEEPMLGPWDPDALVEAESLPDDEEIEKRKRIKLLNKRIRRWFTYRIQRRRNLASGLNPHKDPFAILLTKLTGLTAPPKARQAYQQFMHESHAEKIAPVVAERWAEARASNDPTTAGRKEPKAGFRARSSRNFLAKRKPQSQNEQRTRRPRRKRHTMQR</sequence>
<gene>
    <name evidence="2" type="ORF">C8F04DRAFT_1177458</name>
</gene>
<protein>
    <submittedName>
        <fullName evidence="2">Uncharacterized protein</fullName>
    </submittedName>
</protein>
<organism evidence="2 3">
    <name type="scientific">Mycena alexandri</name>
    <dbReference type="NCBI Taxonomy" id="1745969"/>
    <lineage>
        <taxon>Eukaryota</taxon>
        <taxon>Fungi</taxon>
        <taxon>Dikarya</taxon>
        <taxon>Basidiomycota</taxon>
        <taxon>Agaricomycotina</taxon>
        <taxon>Agaricomycetes</taxon>
        <taxon>Agaricomycetidae</taxon>
        <taxon>Agaricales</taxon>
        <taxon>Marasmiineae</taxon>
        <taxon>Mycenaceae</taxon>
        <taxon>Mycena</taxon>
    </lineage>
</organism>
<proteinExistence type="predicted"/>
<accession>A0AAD6T934</accession>
<feature type="compositionally biased region" description="Basic residues" evidence="1">
    <location>
        <begin position="219"/>
        <end position="230"/>
    </location>
</feature>
<dbReference type="EMBL" id="JARJCM010000018">
    <property type="protein sequence ID" value="KAJ7041282.1"/>
    <property type="molecule type" value="Genomic_DNA"/>
</dbReference>
<keyword evidence="3" id="KW-1185">Reference proteome</keyword>
<evidence type="ECO:0000313" key="3">
    <source>
        <dbReference type="Proteomes" id="UP001218188"/>
    </source>
</evidence>
<dbReference type="Proteomes" id="UP001218188">
    <property type="component" value="Unassembled WGS sequence"/>
</dbReference>
<evidence type="ECO:0000256" key="1">
    <source>
        <dbReference type="SAM" id="MobiDB-lite"/>
    </source>
</evidence>